<dbReference type="OrthoDB" id="9393833at2759"/>
<dbReference type="EMBL" id="VXAB01000418">
    <property type="protein sequence ID" value="NXJ03534.1"/>
    <property type="molecule type" value="Genomic_DNA"/>
</dbReference>
<proteinExistence type="predicted"/>
<reference evidence="1 2" key="1">
    <citation type="submission" date="2019-09" db="EMBL/GenBank/DDBJ databases">
        <title>Bird 10,000 Genomes (B10K) Project - Family phase.</title>
        <authorList>
            <person name="Zhang G."/>
        </authorList>
    </citation>
    <scope>NUCLEOTIDE SEQUENCE [LARGE SCALE GENOMIC DNA]</scope>
    <source>
        <strain evidence="1">B10K-DU-001-53</strain>
        <tissue evidence="1">Muscle</tissue>
    </source>
</reference>
<evidence type="ECO:0000313" key="2">
    <source>
        <dbReference type="Proteomes" id="UP000522663"/>
    </source>
</evidence>
<dbReference type="PANTHER" id="PTHR14667">
    <property type="entry name" value="BARDET-BIEDL SYNDROME 10 PROTEIN"/>
    <property type="match status" value="1"/>
</dbReference>
<gene>
    <name evidence="1" type="primary">Bbs10</name>
    <name evidence="1" type="ORF">ODOGUJ_R09459</name>
</gene>
<dbReference type="Proteomes" id="UP000522663">
    <property type="component" value="Unassembled WGS sequence"/>
</dbReference>
<sequence length="214" mass="22751">FPQLHAAAAGLPLGRSAVLPGVLLRRDFAAYCPGGAGPLAVLVVRCLRPALAAPGTEYEVLSERRHRAALRWCAGTAEAAIERLRSGGVGLLLSSVKQHEEVIYYAKLHGVSVVECLSSEEVALISEITGLSPYDPAADDGTQGEIAEAVAVTFCRPLLLGSQRYVHVNFSTAGSFQPHCLVLCAPVESLNEQRAAALHGAFTMLLQLFRALDH</sequence>
<protein>
    <submittedName>
        <fullName evidence="1">BBS10 protein</fullName>
    </submittedName>
</protein>
<accession>A0A7K9Y2Z3</accession>
<keyword evidence="2" id="KW-1185">Reference proteome</keyword>
<feature type="non-terminal residue" evidence="1">
    <location>
        <position position="214"/>
    </location>
</feature>
<dbReference type="GO" id="GO:0051131">
    <property type="term" value="P:chaperone-mediated protein complex assembly"/>
    <property type="evidence" value="ECO:0007669"/>
    <property type="project" value="InterPro"/>
</dbReference>
<feature type="non-terminal residue" evidence="1">
    <location>
        <position position="1"/>
    </location>
</feature>
<dbReference type="AlphaFoldDB" id="A0A7K9Y2Z3"/>
<dbReference type="InterPro" id="IPR042619">
    <property type="entry name" value="BBS10"/>
</dbReference>
<dbReference type="PANTHER" id="PTHR14667:SF2">
    <property type="entry name" value="BARDET-BIEDL SYNDROME 10 PROTEIN"/>
    <property type="match status" value="1"/>
</dbReference>
<organism evidence="1 2">
    <name type="scientific">Odontophorus gujanensis</name>
    <name type="common">marbled wood quail</name>
    <dbReference type="NCBI Taxonomy" id="886794"/>
    <lineage>
        <taxon>Eukaryota</taxon>
        <taxon>Metazoa</taxon>
        <taxon>Chordata</taxon>
        <taxon>Craniata</taxon>
        <taxon>Vertebrata</taxon>
        <taxon>Euteleostomi</taxon>
        <taxon>Archelosauria</taxon>
        <taxon>Archosauria</taxon>
        <taxon>Dinosauria</taxon>
        <taxon>Saurischia</taxon>
        <taxon>Theropoda</taxon>
        <taxon>Coelurosauria</taxon>
        <taxon>Aves</taxon>
        <taxon>Neognathae</taxon>
        <taxon>Galloanserae</taxon>
        <taxon>Galliformes</taxon>
        <taxon>Odontophoridae</taxon>
        <taxon>Odontophorus</taxon>
    </lineage>
</organism>
<name>A0A7K9Y2Z3_9GALL</name>
<evidence type="ECO:0000313" key="1">
    <source>
        <dbReference type="EMBL" id="NXJ03534.1"/>
    </source>
</evidence>
<comment type="caution">
    <text evidence="1">The sequence shown here is derived from an EMBL/GenBank/DDBJ whole genome shotgun (WGS) entry which is preliminary data.</text>
</comment>